<keyword evidence="1" id="KW-1133">Transmembrane helix</keyword>
<evidence type="ECO:0000313" key="4">
    <source>
        <dbReference type="EMBL" id="THG89548.1"/>
    </source>
</evidence>
<dbReference type="Proteomes" id="UP000297014">
    <property type="component" value="Unassembled WGS sequence"/>
</dbReference>
<dbReference type="eggNOG" id="COG3559">
    <property type="taxonomic scope" value="Bacteria"/>
</dbReference>
<feature type="transmembrane region" description="Helical" evidence="1">
    <location>
        <begin position="80"/>
        <end position="106"/>
    </location>
</feature>
<keyword evidence="1" id="KW-0812">Transmembrane</keyword>
<feature type="transmembrane region" description="Helical" evidence="1">
    <location>
        <begin position="303"/>
        <end position="322"/>
    </location>
</feature>
<feature type="transmembrane region" description="Helical" evidence="1">
    <location>
        <begin position="509"/>
        <end position="530"/>
    </location>
</feature>
<dbReference type="STRING" id="1218173.BALCAV_0201335"/>
<reference evidence="3 5" key="2">
    <citation type="journal article" date="2014" name="Genome Announc.">
        <title>Draft Genome Sequence of Bacillus alcalophilus AV1934, a Classic Alkaliphile Isolated from Human Feces in 1934.</title>
        <authorList>
            <person name="Attie O."/>
            <person name="Jayaprakash A."/>
            <person name="Shah H."/>
            <person name="Paulsen I.T."/>
            <person name="Morino M."/>
            <person name="Takahashi Y."/>
            <person name="Narumi I."/>
            <person name="Sachidanandam R."/>
            <person name="Satoh K."/>
            <person name="Ito M."/>
            <person name="Krulwich T.A."/>
        </authorList>
    </citation>
    <scope>NUCLEOTIDE SEQUENCE [LARGE SCALE GENOMIC DNA]</scope>
    <source>
        <strain evidence="3 5">AV1934</strain>
    </source>
</reference>
<reference evidence="2" key="1">
    <citation type="submission" date="2012-07" db="EMBL/GenBank/DDBJ databases">
        <title>A Draft Genome for Bacillus alcalophilus strain ATCC 27647.</title>
        <authorList>
            <person name="Attie O."/>
            <person name="Jayaprakash A."/>
            <person name="Sachidanandam R."/>
            <person name="Shah H."/>
            <person name="Paulsen I."/>
            <person name="Morino M."/>
            <person name="Ito M."/>
            <person name="Krulwich T."/>
        </authorList>
    </citation>
    <scope>NUCLEOTIDE SEQUENCE</scope>
    <source>
        <strain evidence="2">ATCC 27647</strain>
    </source>
</reference>
<name>J8TUP0_ALKAL</name>
<feature type="transmembrane region" description="Helical" evidence="1">
    <location>
        <begin position="169"/>
        <end position="192"/>
    </location>
</feature>
<protein>
    <submittedName>
        <fullName evidence="3">ABC transporter permease</fullName>
    </submittedName>
    <submittedName>
        <fullName evidence="4">Exporter of polyketide antibiotics-like protein</fullName>
    </submittedName>
    <submittedName>
        <fullName evidence="2">Multidrug transporter</fullName>
    </submittedName>
</protein>
<proteinExistence type="predicted"/>
<evidence type="ECO:0000313" key="5">
    <source>
        <dbReference type="Proteomes" id="UP000002754"/>
    </source>
</evidence>
<feature type="transmembrane region" description="Helical" evidence="1">
    <location>
        <begin position="439"/>
        <end position="460"/>
    </location>
</feature>
<sequence length="537" mass="58391">MYSRLFKGTVAISKLMVKQQRLKILFWLLGIVGITLAAAASYPSIYPDEQSKQAFALTMENPAMKAMVGSGYDLADVTNVGIGVIFSYEMLLFTAIAVAIMSILLVSKSTRADEEDGRTEMIGSLPVGRLAYLSAATLVLLLTNGLLVLLTGIGLGTLGIEGIDFSSSFLYSLVLGTTGLLFGSFAILFAQLAETSKGTVGLSFAFLIGTYLVRAIGDVGNETVSLFSPLGWTVRTSVFLDNNWWPVFLLMGVAIIVATIGFFLNAIRDIDSGFLPVKKGNKHASRFLQTPIGLALRLQRTNIIAWAIGLFVLSATFGSILGELETYFVDLEIMQAFIPEDSSSTMTEQFVTLLMAIMSLFSAIPAVMVVLKLKGEENKNRMEYYYSRALSRTKVLGSYYVLAIVVSMVMQLLLAVGLWSVGSTVMDKALSFGSILGAALVYLPAIWVVVGLAILLVGLVPKVTAAIWAYIVYGFIVVYLGDLLDFPGWMKGISVFEYVPQIPVDEMNVWVMILLVIVAKAITICGFIFYRKRDIAG</sequence>
<feature type="transmembrane region" description="Helical" evidence="1">
    <location>
        <begin position="127"/>
        <end position="149"/>
    </location>
</feature>
<evidence type="ECO:0000313" key="6">
    <source>
        <dbReference type="Proteomes" id="UP000297014"/>
    </source>
</evidence>
<dbReference type="EMBL" id="ALPT02000003">
    <property type="protein sequence ID" value="KGA98929.1"/>
    <property type="molecule type" value="Genomic_DNA"/>
</dbReference>
<feature type="transmembrane region" description="Helical" evidence="1">
    <location>
        <begin position="199"/>
        <end position="217"/>
    </location>
</feature>
<gene>
    <name evidence="4" type="ORF">AJ85_16820</name>
    <name evidence="2" type="ORF">BalcAV1047</name>
    <name evidence="3" type="ORF">BALCAV_0201335</name>
</gene>
<feature type="transmembrane region" description="Helical" evidence="1">
    <location>
        <begin position="467"/>
        <end position="489"/>
    </location>
</feature>
<dbReference type="RefSeq" id="WP_003321544.1">
    <property type="nucleotide sequence ID" value="NZ_ALPT02000003.1"/>
</dbReference>
<evidence type="ECO:0000313" key="2">
    <source>
        <dbReference type="EMBL" id="AFV25710.1"/>
    </source>
</evidence>
<dbReference type="Proteomes" id="UP000002754">
    <property type="component" value="Unassembled WGS sequence"/>
</dbReference>
<dbReference type="Pfam" id="PF13346">
    <property type="entry name" value="ABC2_membrane_5"/>
    <property type="match status" value="1"/>
</dbReference>
<dbReference type="EMBL" id="JX399287">
    <property type="protein sequence ID" value="AFV25710.1"/>
    <property type="molecule type" value="Genomic_DNA"/>
</dbReference>
<evidence type="ECO:0000256" key="1">
    <source>
        <dbReference type="SAM" id="Phobius"/>
    </source>
</evidence>
<accession>J8TUP0</accession>
<feature type="transmembrane region" description="Helical" evidence="1">
    <location>
        <begin position="350"/>
        <end position="371"/>
    </location>
</feature>
<dbReference type="OrthoDB" id="2014935at2"/>
<dbReference type="AlphaFoldDB" id="J8TUP0"/>
<dbReference type="EMBL" id="JALP01000218">
    <property type="protein sequence ID" value="THG89548.1"/>
    <property type="molecule type" value="Genomic_DNA"/>
</dbReference>
<keyword evidence="5" id="KW-1185">Reference proteome</keyword>
<feature type="transmembrane region" description="Helical" evidence="1">
    <location>
        <begin position="244"/>
        <end position="264"/>
    </location>
</feature>
<evidence type="ECO:0000313" key="3">
    <source>
        <dbReference type="EMBL" id="KGA98929.1"/>
    </source>
</evidence>
<feature type="transmembrane region" description="Helical" evidence="1">
    <location>
        <begin position="398"/>
        <end position="419"/>
    </location>
</feature>
<keyword evidence="1" id="KW-0472">Membrane</keyword>
<reference evidence="4 6" key="3">
    <citation type="submission" date="2014-01" db="EMBL/GenBank/DDBJ databases">
        <title>Draft genome sequencing of Bacillus alcalophilus CGMCC 1.3604.</title>
        <authorList>
            <person name="Yang J."/>
            <person name="Diao L."/>
            <person name="Yang S."/>
        </authorList>
    </citation>
    <scope>NUCLEOTIDE SEQUENCE [LARGE SCALE GENOMIC DNA]</scope>
    <source>
        <strain evidence="4 6">CGMCC 1.3604</strain>
    </source>
</reference>
<organism evidence="3 5">
    <name type="scientific">Alkalihalobacillus alcalophilus ATCC 27647 = CGMCC 1.3604</name>
    <dbReference type="NCBI Taxonomy" id="1218173"/>
    <lineage>
        <taxon>Bacteria</taxon>
        <taxon>Bacillati</taxon>
        <taxon>Bacillota</taxon>
        <taxon>Bacilli</taxon>
        <taxon>Bacillales</taxon>
        <taxon>Bacillaceae</taxon>
        <taxon>Alkalihalobacillus</taxon>
    </lineage>
</organism>
<feature type="transmembrane region" description="Helical" evidence="1">
    <location>
        <begin position="24"/>
        <end position="45"/>
    </location>
</feature>
<dbReference type="InterPro" id="IPR025699">
    <property type="entry name" value="ABC2_memb-like"/>
</dbReference>